<reference evidence="1 2" key="1">
    <citation type="submission" date="2016-10" db="EMBL/GenBank/DDBJ databases">
        <title>Draft genome sequences of four alkaliphilic bacteria belonging to the Anaerobacillus genus.</title>
        <authorList>
            <person name="Bassil N.M."/>
            <person name="Lloyd J.R."/>
        </authorList>
    </citation>
    <scope>NUCLEOTIDE SEQUENCE [LARGE SCALE GENOMIC DNA]</scope>
    <source>
        <strain evidence="1 2">DSM 15340</strain>
    </source>
</reference>
<dbReference type="RefSeq" id="WP_071313321.1">
    <property type="nucleotide sequence ID" value="NZ_MLQQ01000019.1"/>
</dbReference>
<name>A0A1S2LKN5_9BACI</name>
<dbReference type="OrthoDB" id="2697418at2"/>
<keyword evidence="2" id="KW-1185">Reference proteome</keyword>
<sequence>MKSGNIQQYAHFSEFDNVQQFNETIKHFLHKNSTQFTKSELVAFYTLTRFSVKKIGVCNARICKLVEATQSSQGGVSRSTFERMLRKAKKLGIITVHHTTREKGGISHNVYVFHKIDGANHKKLTDRHKPQKQEPSTVPIIKKAEETIKIENKNIKEKHLRPINIESLDHTYVPSYVPEPFIKAVRPFFDRAKQICELWDRVLIAYRSMKFTAPVEHFLPTIIQAFKETVYKYKQGKVKTGFVPYFYGTLSGMLVAEKRRRIVASERTEWCGWLEA</sequence>
<gene>
    <name evidence="1" type="ORF">BKP35_10575</name>
</gene>
<accession>A0A1S2LKN5</accession>
<organism evidence="1 2">
    <name type="scientific">Anaerobacillus arseniciselenatis</name>
    <dbReference type="NCBI Taxonomy" id="85682"/>
    <lineage>
        <taxon>Bacteria</taxon>
        <taxon>Bacillati</taxon>
        <taxon>Bacillota</taxon>
        <taxon>Bacilli</taxon>
        <taxon>Bacillales</taxon>
        <taxon>Bacillaceae</taxon>
        <taxon>Anaerobacillus</taxon>
    </lineage>
</organism>
<evidence type="ECO:0000313" key="2">
    <source>
        <dbReference type="Proteomes" id="UP000180098"/>
    </source>
</evidence>
<proteinExistence type="predicted"/>
<dbReference type="EMBL" id="MLQQ01000019">
    <property type="protein sequence ID" value="OIJ12623.1"/>
    <property type="molecule type" value="Genomic_DNA"/>
</dbReference>
<comment type="caution">
    <text evidence="1">The sequence shown here is derived from an EMBL/GenBank/DDBJ whole genome shotgun (WGS) entry which is preliminary data.</text>
</comment>
<dbReference type="Proteomes" id="UP000180098">
    <property type="component" value="Unassembled WGS sequence"/>
</dbReference>
<evidence type="ECO:0000313" key="1">
    <source>
        <dbReference type="EMBL" id="OIJ12623.1"/>
    </source>
</evidence>
<dbReference type="AlphaFoldDB" id="A0A1S2LKN5"/>
<protein>
    <submittedName>
        <fullName evidence="1">Uncharacterized protein</fullName>
    </submittedName>
</protein>